<keyword evidence="1" id="KW-0732">Signal</keyword>
<feature type="signal peptide" evidence="1">
    <location>
        <begin position="1"/>
        <end position="28"/>
    </location>
</feature>
<evidence type="ECO:0000256" key="1">
    <source>
        <dbReference type="SAM" id="SignalP"/>
    </source>
</evidence>
<proteinExistence type="predicted"/>
<dbReference type="PANTHER" id="PTHR37017:SF11">
    <property type="entry name" value="ESTERASE_LIPASE_THIOESTERASE DOMAIN-CONTAINING PROTEIN"/>
    <property type="match status" value="1"/>
</dbReference>
<name>A0A2Z5FS95_9BACT</name>
<protein>
    <submittedName>
        <fullName evidence="3">Putative signal peptide protein</fullName>
    </submittedName>
</protein>
<dbReference type="Proteomes" id="UP000253606">
    <property type="component" value="Chromosome"/>
</dbReference>
<dbReference type="Gene3D" id="3.40.50.1820">
    <property type="entry name" value="alpha/beta hydrolase"/>
    <property type="match status" value="1"/>
</dbReference>
<dbReference type="InterPro" id="IPR000073">
    <property type="entry name" value="AB_hydrolase_1"/>
</dbReference>
<dbReference type="Pfam" id="PF12697">
    <property type="entry name" value="Abhydrolase_6"/>
    <property type="match status" value="1"/>
</dbReference>
<evidence type="ECO:0000259" key="2">
    <source>
        <dbReference type="Pfam" id="PF12697"/>
    </source>
</evidence>
<dbReference type="InterPro" id="IPR052897">
    <property type="entry name" value="Sec-Metab_Biosynth_Hydrolase"/>
</dbReference>
<accession>A0A2Z5FS95</accession>
<dbReference type="KEGG" id="abas:ACPOL_0265"/>
<sequence>MKSFKILRIGIAAGIAVAALLCTTGQSAAQEFKPSKIGTVVLVHGAWADGSSWTKVIPRLEEKGLNVVAVQLPLRSLANDVATVERAIAIAPPPVLLVGHSYAGVVITQAGNDPKVIGLVYVAAYAPDAGESAVTLNSMYPPAPIAADNLITSDSLGNLKLLPKGILTDFAEDLPLREKTTLIATQGPTAQDVLGTPVTAAAWRTKPSWFIIAGRDRIIQPQLEEFMSKRMNAVTITADSCHVIMLAKPDEVTDVIVRASQSFDK</sequence>
<evidence type="ECO:0000313" key="3">
    <source>
        <dbReference type="EMBL" id="AXC09650.1"/>
    </source>
</evidence>
<gene>
    <name evidence="3" type="ORF">ACPOL_0265</name>
</gene>
<organism evidence="3 4">
    <name type="scientific">Acidisarcina polymorpha</name>
    <dbReference type="NCBI Taxonomy" id="2211140"/>
    <lineage>
        <taxon>Bacteria</taxon>
        <taxon>Pseudomonadati</taxon>
        <taxon>Acidobacteriota</taxon>
        <taxon>Terriglobia</taxon>
        <taxon>Terriglobales</taxon>
        <taxon>Acidobacteriaceae</taxon>
        <taxon>Acidisarcina</taxon>
    </lineage>
</organism>
<evidence type="ECO:0000313" key="4">
    <source>
        <dbReference type="Proteomes" id="UP000253606"/>
    </source>
</evidence>
<dbReference type="SUPFAM" id="SSF53474">
    <property type="entry name" value="alpha/beta-Hydrolases"/>
    <property type="match status" value="1"/>
</dbReference>
<keyword evidence="4" id="KW-1185">Reference proteome</keyword>
<dbReference type="InterPro" id="IPR029058">
    <property type="entry name" value="AB_hydrolase_fold"/>
</dbReference>
<dbReference type="RefSeq" id="WP_114205444.1">
    <property type="nucleotide sequence ID" value="NZ_CP030840.1"/>
</dbReference>
<feature type="chain" id="PRO_5016388723" evidence="1">
    <location>
        <begin position="29"/>
        <end position="265"/>
    </location>
</feature>
<dbReference type="PANTHER" id="PTHR37017">
    <property type="entry name" value="AB HYDROLASE-1 DOMAIN-CONTAINING PROTEIN-RELATED"/>
    <property type="match status" value="1"/>
</dbReference>
<reference evidence="3 4" key="1">
    <citation type="journal article" date="2018" name="Front. Microbiol.">
        <title>Hydrolytic Capabilities as a Key to Environmental Success: Chitinolytic and Cellulolytic Acidobacteria From Acidic Sub-arctic Soils and Boreal Peatlands.</title>
        <authorList>
            <person name="Belova S.E."/>
            <person name="Ravin N.V."/>
            <person name="Pankratov T.A."/>
            <person name="Rakitin A.L."/>
            <person name="Ivanova A.A."/>
            <person name="Beletsky A.V."/>
            <person name="Mardanov A.V."/>
            <person name="Sinninghe Damste J.S."/>
            <person name="Dedysh S.N."/>
        </authorList>
    </citation>
    <scope>NUCLEOTIDE SEQUENCE [LARGE SCALE GENOMIC DNA]</scope>
    <source>
        <strain evidence="3 4">SBC82</strain>
    </source>
</reference>
<dbReference type="OrthoDB" id="110365at2"/>
<dbReference type="EMBL" id="CP030840">
    <property type="protein sequence ID" value="AXC09650.1"/>
    <property type="molecule type" value="Genomic_DNA"/>
</dbReference>
<feature type="domain" description="AB hydrolase-1" evidence="2">
    <location>
        <begin position="40"/>
        <end position="254"/>
    </location>
</feature>
<dbReference type="AlphaFoldDB" id="A0A2Z5FS95"/>